<evidence type="ECO:0000313" key="1">
    <source>
        <dbReference type="EMBL" id="KAJ8131119.1"/>
    </source>
</evidence>
<proteinExistence type="predicted"/>
<dbReference type="EMBL" id="JAPUUL010000355">
    <property type="protein sequence ID" value="KAJ8131119.1"/>
    <property type="molecule type" value="Genomic_DNA"/>
</dbReference>
<protein>
    <submittedName>
        <fullName evidence="1">Uncharacterized protein</fullName>
    </submittedName>
</protein>
<gene>
    <name evidence="1" type="ORF">O1611_g2507</name>
</gene>
<name>A0ACC2JUC1_9PEZI</name>
<accession>A0ACC2JUC1</accession>
<sequence>MDPVSIFQIVGAVVSLGDVVVKSITRLSALKARFYNAPIVVASMIGQLHMVKIAQDQLSPLNSPNFVSDPRYRQLADQIGNALDSFGPILLALSQQLDQYENISAGRMKGRDRMGFLYGEKEMTNLSILLDRQVNALNLLLQAMQCRTWAQQSDMVTQKENKSILQLAQDCSSSLVGLEDVTSLISEGTTAISIRFEFDDVLRTTLLYQVAERSHLRQAIRAMKLRGHETASADSSIQRRERFSFKQAFQGIIVSNTSDTRRAIGNDVSRVKSVESLGDSSTVKESSRSGQISLGTSTYVSAMSSSKGTKRPSLSVLNEADSDSPRSQSGLIKLQDSKSGDIGHSEMSKVLLLGASGSGKTTLLNAMRLLTDTKGFRRDESGNRKLVWQNVSESVRIVLREAQALGLDLKRVDGATEHLLRCPDCDGDPASNPEHANEAARMIASLYVNEQFRIAIKLKRFLQFHDNAEYYINNIDRLANGAKYRMSPTDGDILRTQVKTIGVHQIVLKYKGALFRMYDFGGEREDWMSVWEDASTVIYPIDTTGYGKRTRESGTANQMLAQFLLFSILANSIKWKWSQFIVVFTKIDLLESYMKEVDVDTFLRDSKIIPWDPKSRTTAKQYLNHLERHLKNLVWPTKNLDHIRFLSANLVDLEKHNPATDIFDMLESFRLAYSGREKSEILVTRSFSVDSRQLDPAHLILNVGGPRELEPGGSSGKKPTSREIDELSPEHETLDTIPELLEGEGKGPSEEGPSEEGPYEEGPYEEGPYEEGPSEEGPVSWYDSDG</sequence>
<dbReference type="Proteomes" id="UP001153332">
    <property type="component" value="Unassembled WGS sequence"/>
</dbReference>
<keyword evidence="2" id="KW-1185">Reference proteome</keyword>
<organism evidence="1 2">
    <name type="scientific">Lasiodiplodia mahajangana</name>
    <dbReference type="NCBI Taxonomy" id="1108764"/>
    <lineage>
        <taxon>Eukaryota</taxon>
        <taxon>Fungi</taxon>
        <taxon>Dikarya</taxon>
        <taxon>Ascomycota</taxon>
        <taxon>Pezizomycotina</taxon>
        <taxon>Dothideomycetes</taxon>
        <taxon>Dothideomycetes incertae sedis</taxon>
        <taxon>Botryosphaeriales</taxon>
        <taxon>Botryosphaeriaceae</taxon>
        <taxon>Lasiodiplodia</taxon>
    </lineage>
</organism>
<reference evidence="1" key="1">
    <citation type="submission" date="2022-12" db="EMBL/GenBank/DDBJ databases">
        <title>Genome Sequence of Lasiodiplodia mahajangana.</title>
        <authorList>
            <person name="Buettner E."/>
        </authorList>
    </citation>
    <scope>NUCLEOTIDE SEQUENCE</scope>
    <source>
        <strain evidence="1">VT137</strain>
    </source>
</reference>
<comment type="caution">
    <text evidence="1">The sequence shown here is derived from an EMBL/GenBank/DDBJ whole genome shotgun (WGS) entry which is preliminary data.</text>
</comment>
<evidence type="ECO:0000313" key="2">
    <source>
        <dbReference type="Proteomes" id="UP001153332"/>
    </source>
</evidence>